<dbReference type="InterPro" id="IPR016164">
    <property type="entry name" value="FAD-linked_Oxase-like_C"/>
</dbReference>
<keyword evidence="6" id="KW-1185">Reference proteome</keyword>
<dbReference type="EMBL" id="LAYY01000003">
    <property type="protein sequence ID" value="KKK39465.1"/>
    <property type="molecule type" value="Genomic_DNA"/>
</dbReference>
<reference evidence="5 6" key="1">
    <citation type="submission" date="2015-04" db="EMBL/GenBank/DDBJ databases">
        <title>Taxonomic description and genome sequence of Bacillus campisalis sp. nov., a novel member of the genus Bacillus isolated from solar saltern.</title>
        <authorList>
            <person name="Mathan Kumar R."/>
            <person name="Kaur G."/>
            <person name="Kumar A."/>
            <person name="Singh N.K."/>
            <person name="Kaur N."/>
            <person name="Kumar N."/>
            <person name="Mayilraj S."/>
        </authorList>
    </citation>
    <scope>NUCLEOTIDE SEQUENCE [LARGE SCALE GENOMIC DNA]</scope>
    <source>
        <strain evidence="5 6">SA2-6</strain>
    </source>
</reference>
<evidence type="ECO:0000313" key="6">
    <source>
        <dbReference type="Proteomes" id="UP000034166"/>
    </source>
</evidence>
<dbReference type="GO" id="GO:0071949">
    <property type="term" value="F:FAD binding"/>
    <property type="evidence" value="ECO:0007669"/>
    <property type="project" value="InterPro"/>
</dbReference>
<dbReference type="SUPFAM" id="SSF56176">
    <property type="entry name" value="FAD-binding/transporter-associated domain-like"/>
    <property type="match status" value="1"/>
</dbReference>
<dbReference type="PROSITE" id="PS51387">
    <property type="entry name" value="FAD_PCMH"/>
    <property type="match status" value="1"/>
</dbReference>
<evidence type="ECO:0000259" key="4">
    <source>
        <dbReference type="PROSITE" id="PS51387"/>
    </source>
</evidence>
<keyword evidence="3" id="KW-0560">Oxidoreductase</keyword>
<dbReference type="SUPFAM" id="SSF55103">
    <property type="entry name" value="FAD-linked oxidases, C-terminal domain"/>
    <property type="match status" value="1"/>
</dbReference>
<dbReference type="Gene3D" id="3.30.465.10">
    <property type="match status" value="1"/>
</dbReference>
<dbReference type="InterPro" id="IPR036318">
    <property type="entry name" value="FAD-bd_PCMH-like_sf"/>
</dbReference>
<dbReference type="Proteomes" id="UP000034166">
    <property type="component" value="Unassembled WGS sequence"/>
</dbReference>
<keyword evidence="2" id="KW-0274">FAD</keyword>
<name>A0A0M2T3T4_9BACI</name>
<organism evidence="5 6">
    <name type="scientific">Mesobacillus campisalis</name>
    <dbReference type="NCBI Taxonomy" id="1408103"/>
    <lineage>
        <taxon>Bacteria</taxon>
        <taxon>Bacillati</taxon>
        <taxon>Bacillota</taxon>
        <taxon>Bacilli</taxon>
        <taxon>Bacillales</taxon>
        <taxon>Bacillaceae</taxon>
        <taxon>Mesobacillus</taxon>
    </lineage>
</organism>
<dbReference type="InterPro" id="IPR016169">
    <property type="entry name" value="FAD-bd_PCMH_sub2"/>
</dbReference>
<dbReference type="GO" id="GO:0016491">
    <property type="term" value="F:oxidoreductase activity"/>
    <property type="evidence" value="ECO:0007669"/>
    <property type="project" value="UniProtKB-KW"/>
</dbReference>
<evidence type="ECO:0000256" key="2">
    <source>
        <dbReference type="ARBA" id="ARBA00022827"/>
    </source>
</evidence>
<sequence>MLADLKAIFPELKMAGEESVTIFPKKEEEIAKVMAYCNDSKTTVSVVGGGTKQGWGTPAKTQIQLSLEDYTGIVEHTPGDMTVTVKAGTTFKELQGFLAQHSQKLALDPSWPAYATVGGVIASNDSGPKRLGYGIARDSVIGLRTVYPDGRIIRSGGRVVKNVAGYDMNKLFIGSMGTLGIISEVTFKLRPLPKCESLALLSFPEGNLEEVRRFAIKLLDSMMEPVALELLNPFMAGNMADRNCYTLAISFEDVETSVRYQEQYIKANQPARTSLDILTDEEAKAFWNKLYTAAPCGLDSLEEGTGSNKETAAAMKIGIVNLKVLDVIRECQLLSDGGQVAAEAHGGLGTGICQVVLRGSDDQVAAGIMHLRKFAVQEGGYAVVKHLPEVLGGKVDAWGDKPSYFPLMEGIKAKMDPNRILNPNAFIGGI</sequence>
<comment type="caution">
    <text evidence="5">The sequence shown here is derived from an EMBL/GenBank/DDBJ whole genome shotgun (WGS) entry which is preliminary data.</text>
</comment>
<dbReference type="PANTHER" id="PTHR11748">
    <property type="entry name" value="D-LACTATE DEHYDROGENASE"/>
    <property type="match status" value="1"/>
</dbReference>
<dbReference type="InterPro" id="IPR016166">
    <property type="entry name" value="FAD-bd_PCMH"/>
</dbReference>
<dbReference type="AlphaFoldDB" id="A0A0M2T3T4"/>
<proteinExistence type="predicted"/>
<dbReference type="Pfam" id="PF01565">
    <property type="entry name" value="FAD_binding_4"/>
    <property type="match status" value="1"/>
</dbReference>
<feature type="domain" description="FAD-binding PCMH-type" evidence="4">
    <location>
        <begin position="14"/>
        <end position="192"/>
    </location>
</feature>
<protein>
    <submittedName>
        <fullName evidence="5">Lactate dehydrogenase</fullName>
    </submittedName>
</protein>
<evidence type="ECO:0000256" key="3">
    <source>
        <dbReference type="ARBA" id="ARBA00023002"/>
    </source>
</evidence>
<evidence type="ECO:0000313" key="5">
    <source>
        <dbReference type="EMBL" id="KKK39465.1"/>
    </source>
</evidence>
<gene>
    <name evidence="5" type="ORF">WQ57_03305</name>
</gene>
<dbReference type="PATRIC" id="fig|1408103.3.peg.746"/>
<dbReference type="PANTHER" id="PTHR11748:SF103">
    <property type="entry name" value="GLYCOLATE OXIDASE SUBUNIT GLCE"/>
    <property type="match status" value="1"/>
</dbReference>
<evidence type="ECO:0000256" key="1">
    <source>
        <dbReference type="ARBA" id="ARBA00022630"/>
    </source>
</evidence>
<keyword evidence="1" id="KW-0285">Flavoprotein</keyword>
<accession>A0A0M2T3T4</accession>
<dbReference type="InterPro" id="IPR006094">
    <property type="entry name" value="Oxid_FAD_bind_N"/>
</dbReference>